<evidence type="ECO:0000256" key="2">
    <source>
        <dbReference type="SAM" id="Phobius"/>
    </source>
</evidence>
<evidence type="ECO:0000256" key="1">
    <source>
        <dbReference type="SAM" id="MobiDB-lite"/>
    </source>
</evidence>
<keyword evidence="2" id="KW-1133">Transmembrane helix</keyword>
<accession>A0A1Y5U2S3</accession>
<dbReference type="Proteomes" id="UP000193200">
    <property type="component" value="Unassembled WGS sequence"/>
</dbReference>
<dbReference type="Pfam" id="PF04338">
    <property type="entry name" value="DUF481"/>
    <property type="match status" value="1"/>
</dbReference>
<dbReference type="OrthoDB" id="7341471at2"/>
<evidence type="ECO:0000313" key="4">
    <source>
        <dbReference type="Proteomes" id="UP000193200"/>
    </source>
</evidence>
<organism evidence="3 4">
    <name type="scientific">Oceanibacterium hippocampi</name>
    <dbReference type="NCBI Taxonomy" id="745714"/>
    <lineage>
        <taxon>Bacteria</taxon>
        <taxon>Pseudomonadati</taxon>
        <taxon>Pseudomonadota</taxon>
        <taxon>Alphaproteobacteria</taxon>
        <taxon>Sneathiellales</taxon>
        <taxon>Sneathiellaceae</taxon>
        <taxon>Oceanibacterium</taxon>
    </lineage>
</organism>
<keyword evidence="2" id="KW-0812">Transmembrane</keyword>
<dbReference type="InParanoid" id="A0A1Y5U2S3"/>
<feature type="transmembrane region" description="Helical" evidence="2">
    <location>
        <begin position="21"/>
        <end position="44"/>
    </location>
</feature>
<dbReference type="InterPro" id="IPR007433">
    <property type="entry name" value="DUF481"/>
</dbReference>
<keyword evidence="4" id="KW-1185">Reference proteome</keyword>
<name>A0A1Y5U2S3_9PROT</name>
<feature type="region of interest" description="Disordered" evidence="1">
    <location>
        <begin position="123"/>
        <end position="145"/>
    </location>
</feature>
<dbReference type="EMBL" id="FWFR01000004">
    <property type="protein sequence ID" value="SLN75776.1"/>
    <property type="molecule type" value="Genomic_DNA"/>
</dbReference>
<reference evidence="3 4" key="1">
    <citation type="submission" date="2017-03" db="EMBL/GenBank/DDBJ databases">
        <authorList>
            <person name="Afonso C.L."/>
            <person name="Miller P.J."/>
            <person name="Scott M.A."/>
            <person name="Spackman E."/>
            <person name="Goraichik I."/>
            <person name="Dimitrov K.M."/>
            <person name="Suarez D.L."/>
            <person name="Swayne D.E."/>
        </authorList>
    </citation>
    <scope>NUCLEOTIDE SEQUENCE [LARGE SCALE GENOMIC DNA]</scope>
    <source>
        <strain evidence="3 4">CECT 7691</strain>
    </source>
</reference>
<dbReference type="RefSeq" id="WP_085885292.1">
    <property type="nucleotide sequence ID" value="NZ_FWFR01000004.1"/>
</dbReference>
<feature type="compositionally biased region" description="Polar residues" evidence="1">
    <location>
        <begin position="133"/>
        <end position="145"/>
    </location>
</feature>
<keyword evidence="2" id="KW-0472">Membrane</keyword>
<gene>
    <name evidence="3" type="ORF">OCH7691_03956</name>
</gene>
<protein>
    <recommendedName>
        <fullName evidence="5">Salt-induced outer membrane protein</fullName>
    </recommendedName>
</protein>
<sequence length="371" mass="39374">MGTAGKSDNRGARIFPRSPVALINALAVLSVPFWVAAPMVALAASDASGLDPREETALVRAARENNDVALNAIVIAAIARDMDNASDIIADLHRLAPAEAPDVVARAAAIFPDIQLDMAADDGAPTAADETDTVASDSGPTETPSTLYGEMSVGGSYLSGVSSAVNGSLAGRVVSRSVDWTHSLRGNFDYGRADGTTNTRRHAVRARSQYDFSDRFYGFGIATYHDDRFSGYDYQVTEGGGIGYRLFDGPDFTFDFEAGPALRQSKKSDDGDLANELLGRLGIAIDWAISDNAQLSNETSLFVGRSEVTVVSSGTASIEEQAQARNLTALDLQVVEDLSARLSYEFRYLSNPPPAGTATTSLVSFALVHDF</sequence>
<evidence type="ECO:0000313" key="3">
    <source>
        <dbReference type="EMBL" id="SLN75776.1"/>
    </source>
</evidence>
<dbReference type="AlphaFoldDB" id="A0A1Y5U2S3"/>
<evidence type="ECO:0008006" key="5">
    <source>
        <dbReference type="Google" id="ProtNLM"/>
    </source>
</evidence>
<proteinExistence type="predicted"/>
<dbReference type="FunCoup" id="A0A1Y5U2S3">
    <property type="interactions" value="14"/>
</dbReference>